<evidence type="ECO:0000313" key="3">
    <source>
        <dbReference type="Proteomes" id="UP001054252"/>
    </source>
</evidence>
<evidence type="ECO:0000256" key="1">
    <source>
        <dbReference type="SAM" id="SignalP"/>
    </source>
</evidence>
<dbReference type="AlphaFoldDB" id="A0AAV5LR48"/>
<protein>
    <submittedName>
        <fullName evidence="2">Uncharacterized protein</fullName>
    </submittedName>
</protein>
<organism evidence="2 3">
    <name type="scientific">Rubroshorea leprosula</name>
    <dbReference type="NCBI Taxonomy" id="152421"/>
    <lineage>
        <taxon>Eukaryota</taxon>
        <taxon>Viridiplantae</taxon>
        <taxon>Streptophyta</taxon>
        <taxon>Embryophyta</taxon>
        <taxon>Tracheophyta</taxon>
        <taxon>Spermatophyta</taxon>
        <taxon>Magnoliopsida</taxon>
        <taxon>eudicotyledons</taxon>
        <taxon>Gunneridae</taxon>
        <taxon>Pentapetalae</taxon>
        <taxon>rosids</taxon>
        <taxon>malvids</taxon>
        <taxon>Malvales</taxon>
        <taxon>Dipterocarpaceae</taxon>
        <taxon>Rubroshorea</taxon>
    </lineage>
</organism>
<proteinExistence type="predicted"/>
<feature type="chain" id="PRO_5043327382" evidence="1">
    <location>
        <begin position="26"/>
        <end position="113"/>
    </location>
</feature>
<dbReference type="Proteomes" id="UP001054252">
    <property type="component" value="Unassembled WGS sequence"/>
</dbReference>
<reference evidence="2 3" key="1">
    <citation type="journal article" date="2021" name="Commun. Biol.">
        <title>The genome of Shorea leprosula (Dipterocarpaceae) highlights the ecological relevance of drought in aseasonal tropical rainforests.</title>
        <authorList>
            <person name="Ng K.K.S."/>
            <person name="Kobayashi M.J."/>
            <person name="Fawcett J.A."/>
            <person name="Hatakeyama M."/>
            <person name="Paape T."/>
            <person name="Ng C.H."/>
            <person name="Ang C.C."/>
            <person name="Tnah L.H."/>
            <person name="Lee C.T."/>
            <person name="Nishiyama T."/>
            <person name="Sese J."/>
            <person name="O'Brien M.J."/>
            <person name="Copetti D."/>
            <person name="Mohd Noor M.I."/>
            <person name="Ong R.C."/>
            <person name="Putra M."/>
            <person name="Sireger I.Z."/>
            <person name="Indrioko S."/>
            <person name="Kosugi Y."/>
            <person name="Izuno A."/>
            <person name="Isagi Y."/>
            <person name="Lee S.L."/>
            <person name="Shimizu K.K."/>
        </authorList>
    </citation>
    <scope>NUCLEOTIDE SEQUENCE [LARGE SCALE GENOMIC DNA]</scope>
    <source>
        <strain evidence="2">214</strain>
    </source>
</reference>
<comment type="caution">
    <text evidence="2">The sequence shown here is derived from an EMBL/GenBank/DDBJ whole genome shotgun (WGS) entry which is preliminary data.</text>
</comment>
<keyword evidence="1" id="KW-0732">Signal</keyword>
<feature type="signal peptide" evidence="1">
    <location>
        <begin position="1"/>
        <end position="25"/>
    </location>
</feature>
<name>A0AAV5LR48_9ROSI</name>
<dbReference type="EMBL" id="BPVZ01000133">
    <property type="protein sequence ID" value="GKV39273.1"/>
    <property type="molecule type" value="Genomic_DNA"/>
</dbReference>
<evidence type="ECO:0000313" key="2">
    <source>
        <dbReference type="EMBL" id="GKV39273.1"/>
    </source>
</evidence>
<gene>
    <name evidence="2" type="ORF">SLEP1_g47075</name>
</gene>
<accession>A0AAV5LR48</accession>
<sequence>MAFARSTSMLMMLLLFTAWFFSAQASRQLSGGIAGAKKDIVETEVATAPTNGLDGGKKAEEDDSKLVKLEKVKVKGAEKKQSVSHFSDEADETGFVAFNVDYHGPTHHPPKNN</sequence>
<keyword evidence="3" id="KW-1185">Reference proteome</keyword>